<dbReference type="NCBIfam" id="NF009180">
    <property type="entry name" value="PRK12528.1"/>
    <property type="match status" value="1"/>
</dbReference>
<dbReference type="Proteomes" id="UP000077857">
    <property type="component" value="Unassembled WGS sequence"/>
</dbReference>
<evidence type="ECO:0000313" key="8">
    <source>
        <dbReference type="Proteomes" id="UP000077857"/>
    </source>
</evidence>
<dbReference type="GO" id="GO:0003677">
    <property type="term" value="F:DNA binding"/>
    <property type="evidence" value="ECO:0007669"/>
    <property type="project" value="InterPro"/>
</dbReference>
<dbReference type="PANTHER" id="PTHR43133:SF63">
    <property type="entry name" value="RNA POLYMERASE SIGMA FACTOR FECI-RELATED"/>
    <property type="match status" value="1"/>
</dbReference>
<dbReference type="SUPFAM" id="SSF88946">
    <property type="entry name" value="Sigma2 domain of RNA polymerase sigma factors"/>
    <property type="match status" value="1"/>
</dbReference>
<dbReference type="Gene3D" id="1.10.1740.10">
    <property type="match status" value="1"/>
</dbReference>
<dbReference type="InterPro" id="IPR036388">
    <property type="entry name" value="WH-like_DNA-bd_sf"/>
</dbReference>
<evidence type="ECO:0000256" key="4">
    <source>
        <dbReference type="ARBA" id="ARBA00023163"/>
    </source>
</evidence>
<reference evidence="7 8" key="1">
    <citation type="submission" date="2016-03" db="EMBL/GenBank/DDBJ databases">
        <authorList>
            <person name="Ploux O."/>
        </authorList>
    </citation>
    <scope>NUCLEOTIDE SEQUENCE [LARGE SCALE GENOMIC DNA]</scope>
    <source>
        <strain evidence="7 8">R-45378</strain>
    </source>
</reference>
<dbReference type="GO" id="GO:0006352">
    <property type="term" value="P:DNA-templated transcription initiation"/>
    <property type="evidence" value="ECO:0007669"/>
    <property type="project" value="InterPro"/>
</dbReference>
<dbReference type="InterPro" id="IPR039425">
    <property type="entry name" value="RNA_pol_sigma-70-like"/>
</dbReference>
<evidence type="ECO:0000259" key="5">
    <source>
        <dbReference type="Pfam" id="PF04542"/>
    </source>
</evidence>
<feature type="domain" description="RNA polymerase sigma factor 70 region 4 type 2" evidence="6">
    <location>
        <begin position="112"/>
        <end position="164"/>
    </location>
</feature>
<dbReference type="OrthoDB" id="9797134at2"/>
<comment type="similarity">
    <text evidence="1">Belongs to the sigma-70 factor family. ECF subfamily.</text>
</comment>
<dbReference type="InterPro" id="IPR013249">
    <property type="entry name" value="RNA_pol_sigma70_r4_t2"/>
</dbReference>
<dbReference type="NCBIfam" id="TIGR02937">
    <property type="entry name" value="sigma70-ECF"/>
    <property type="match status" value="1"/>
</dbReference>
<dbReference type="InterPro" id="IPR013324">
    <property type="entry name" value="RNA_pol_sigma_r3/r4-like"/>
</dbReference>
<feature type="domain" description="RNA polymerase sigma-70 region 2" evidence="5">
    <location>
        <begin position="16"/>
        <end position="80"/>
    </location>
</feature>
<evidence type="ECO:0000256" key="1">
    <source>
        <dbReference type="ARBA" id="ARBA00010641"/>
    </source>
</evidence>
<dbReference type="SUPFAM" id="SSF88659">
    <property type="entry name" value="Sigma3 and sigma4 domains of RNA polymerase sigma factors"/>
    <property type="match status" value="1"/>
</dbReference>
<proteinExistence type="inferred from homology"/>
<dbReference type="InterPro" id="IPR014284">
    <property type="entry name" value="RNA_pol_sigma-70_dom"/>
</dbReference>
<dbReference type="GO" id="GO:0016987">
    <property type="term" value="F:sigma factor activity"/>
    <property type="evidence" value="ECO:0007669"/>
    <property type="project" value="UniProtKB-KW"/>
</dbReference>
<dbReference type="Pfam" id="PF04542">
    <property type="entry name" value="Sigma70_r2"/>
    <property type="match status" value="1"/>
</dbReference>
<protein>
    <submittedName>
        <fullName evidence="7">RNA polymerase subunit sigma</fullName>
    </submittedName>
</protein>
<sequence length="169" mass="19437">MTTQTIGNGAQELTRLYQDHHPWLLKWLEKRVQDRLQAEDHAHDTFLSVIAANETSNLHEPRAYLVTIAKRLLVNHWRRATIEQAYLERLAAYPEQKAPSPEENAVILETLREIDDLLCQLPAKVRKAFLMAQLDGLTYAEIGRQLGVSDRMVRKYMAQAMLQCLLAGF</sequence>
<comment type="caution">
    <text evidence="7">The sequence shown here is derived from an EMBL/GenBank/DDBJ whole genome shotgun (WGS) entry which is preliminary data.</text>
</comment>
<evidence type="ECO:0000259" key="6">
    <source>
        <dbReference type="Pfam" id="PF08281"/>
    </source>
</evidence>
<dbReference type="Pfam" id="PF08281">
    <property type="entry name" value="Sigma70_r4_2"/>
    <property type="match status" value="1"/>
</dbReference>
<keyword evidence="2" id="KW-0805">Transcription regulation</keyword>
<organism evidence="7 8">
    <name type="scientific">Methylomonas koyamae</name>
    <dbReference type="NCBI Taxonomy" id="702114"/>
    <lineage>
        <taxon>Bacteria</taxon>
        <taxon>Pseudomonadati</taxon>
        <taxon>Pseudomonadota</taxon>
        <taxon>Gammaproteobacteria</taxon>
        <taxon>Methylococcales</taxon>
        <taxon>Methylococcaceae</taxon>
        <taxon>Methylomonas</taxon>
    </lineage>
</organism>
<keyword evidence="4" id="KW-0804">Transcription</keyword>
<evidence type="ECO:0000313" key="7">
    <source>
        <dbReference type="EMBL" id="OAI11232.1"/>
    </source>
</evidence>
<name>A0A177N012_9GAMM</name>
<dbReference type="EMBL" id="LUUJ01000123">
    <property type="protein sequence ID" value="OAI11232.1"/>
    <property type="molecule type" value="Genomic_DNA"/>
</dbReference>
<gene>
    <name evidence="7" type="ORF">A1507_03270</name>
</gene>
<dbReference type="InterPro" id="IPR013325">
    <property type="entry name" value="RNA_pol_sigma_r2"/>
</dbReference>
<evidence type="ECO:0000256" key="2">
    <source>
        <dbReference type="ARBA" id="ARBA00023015"/>
    </source>
</evidence>
<evidence type="ECO:0000256" key="3">
    <source>
        <dbReference type="ARBA" id="ARBA00023082"/>
    </source>
</evidence>
<dbReference type="CDD" id="cd06171">
    <property type="entry name" value="Sigma70_r4"/>
    <property type="match status" value="1"/>
</dbReference>
<dbReference type="Gene3D" id="1.10.10.10">
    <property type="entry name" value="Winged helix-like DNA-binding domain superfamily/Winged helix DNA-binding domain"/>
    <property type="match status" value="1"/>
</dbReference>
<dbReference type="AlphaFoldDB" id="A0A177N012"/>
<dbReference type="RefSeq" id="WP_064042369.1">
    <property type="nucleotide sequence ID" value="NZ_LUUJ01000123.1"/>
</dbReference>
<dbReference type="InterPro" id="IPR007627">
    <property type="entry name" value="RNA_pol_sigma70_r2"/>
</dbReference>
<keyword evidence="3" id="KW-0731">Sigma factor</keyword>
<dbReference type="PANTHER" id="PTHR43133">
    <property type="entry name" value="RNA POLYMERASE ECF-TYPE SIGMA FACTO"/>
    <property type="match status" value="1"/>
</dbReference>
<accession>A0A177N012</accession>